<evidence type="ECO:0000313" key="7">
    <source>
        <dbReference type="Proteomes" id="UP001321473"/>
    </source>
</evidence>
<dbReference type="AlphaFoldDB" id="A0AAQ4DLW0"/>
<evidence type="ECO:0000313" key="6">
    <source>
        <dbReference type="EMBL" id="KAK8763450.1"/>
    </source>
</evidence>
<dbReference type="SUPFAM" id="SSF51419">
    <property type="entry name" value="PLP-binding barrel"/>
    <property type="match status" value="1"/>
</dbReference>
<organism evidence="6 7">
    <name type="scientific">Amblyomma americanum</name>
    <name type="common">Lone star tick</name>
    <dbReference type="NCBI Taxonomy" id="6943"/>
    <lineage>
        <taxon>Eukaryota</taxon>
        <taxon>Metazoa</taxon>
        <taxon>Ecdysozoa</taxon>
        <taxon>Arthropoda</taxon>
        <taxon>Chelicerata</taxon>
        <taxon>Arachnida</taxon>
        <taxon>Acari</taxon>
        <taxon>Parasitiformes</taxon>
        <taxon>Ixodida</taxon>
        <taxon>Ixodoidea</taxon>
        <taxon>Ixodidae</taxon>
        <taxon>Amblyomminae</taxon>
        <taxon>Amblyomma</taxon>
    </lineage>
</organism>
<dbReference type="InterPro" id="IPR029066">
    <property type="entry name" value="PLP-binding_barrel"/>
</dbReference>
<evidence type="ECO:0000259" key="5">
    <source>
        <dbReference type="Pfam" id="PF02784"/>
    </source>
</evidence>
<dbReference type="PANTHER" id="PTHR11482">
    <property type="entry name" value="ARGININE/DIAMINOPIMELATE/ORNITHINE DECARBOXYLASE"/>
    <property type="match status" value="1"/>
</dbReference>
<dbReference type="InterPro" id="IPR022657">
    <property type="entry name" value="De-COase2_CS"/>
</dbReference>
<comment type="caution">
    <text evidence="6">The sequence shown here is derived from an EMBL/GenBank/DDBJ whole genome shotgun (WGS) entry which is preliminary data.</text>
</comment>
<dbReference type="InterPro" id="IPR002433">
    <property type="entry name" value="Orn_de-COase"/>
</dbReference>
<dbReference type="InterPro" id="IPR009006">
    <property type="entry name" value="Ala_racemase/Decarboxylase_C"/>
</dbReference>
<dbReference type="Gene3D" id="2.40.37.10">
    <property type="entry name" value="Lyase, Ornithine Decarboxylase, Chain A, domain 1"/>
    <property type="match status" value="1"/>
</dbReference>
<dbReference type="InterPro" id="IPR022644">
    <property type="entry name" value="De-COase2_N"/>
</dbReference>
<keyword evidence="4" id="KW-0456">Lyase</keyword>
<keyword evidence="3" id="KW-0663">Pyridoxal phosphate</keyword>
<reference evidence="6 7" key="1">
    <citation type="journal article" date="2023" name="Arcadia Sci">
        <title>De novo assembly of a long-read Amblyomma americanum tick genome.</title>
        <authorList>
            <person name="Chou S."/>
            <person name="Poskanzer K.E."/>
            <person name="Rollins M."/>
            <person name="Thuy-Boun P.S."/>
        </authorList>
    </citation>
    <scope>NUCLEOTIDE SEQUENCE [LARGE SCALE GENOMIC DNA]</scope>
    <source>
        <strain evidence="6">F_SG_1</strain>
        <tissue evidence="6">Salivary glands</tissue>
    </source>
</reference>
<keyword evidence="7" id="KW-1185">Reference proteome</keyword>
<dbReference type="GO" id="GO:0033387">
    <property type="term" value="P:putrescine biosynthetic process from arginine, via ornithine"/>
    <property type="evidence" value="ECO:0007669"/>
    <property type="project" value="TreeGrafter"/>
</dbReference>
<dbReference type="Proteomes" id="UP001321473">
    <property type="component" value="Unassembled WGS sequence"/>
</dbReference>
<proteinExistence type="inferred from homology"/>
<sequence>MGIDMSVLDIGGGLPGGLRKRDKFLEVCESIRLGTDVHFPETSGVQLIAEPGQFFVTSAYALVTQVIGKRRRDVLVDGA</sequence>
<feature type="domain" description="Orn/DAP/Arg decarboxylase 2 N-terminal" evidence="5">
    <location>
        <begin position="1"/>
        <end position="56"/>
    </location>
</feature>
<name>A0AAQ4DLW0_AMBAM</name>
<evidence type="ECO:0000256" key="1">
    <source>
        <dbReference type="ARBA" id="ARBA00001933"/>
    </source>
</evidence>
<evidence type="ECO:0000256" key="3">
    <source>
        <dbReference type="ARBA" id="ARBA00022898"/>
    </source>
</evidence>
<protein>
    <recommendedName>
        <fullName evidence="5">Orn/DAP/Arg decarboxylase 2 N-terminal domain-containing protein</fullName>
    </recommendedName>
</protein>
<dbReference type="PANTHER" id="PTHR11482:SF6">
    <property type="entry name" value="ORNITHINE DECARBOXYLASE 1-RELATED"/>
    <property type="match status" value="1"/>
</dbReference>
<comment type="cofactor">
    <cofactor evidence="1">
        <name>pyridoxal 5'-phosphate</name>
        <dbReference type="ChEBI" id="CHEBI:597326"/>
    </cofactor>
</comment>
<dbReference type="PROSITE" id="PS00879">
    <property type="entry name" value="ODR_DC_2_2"/>
    <property type="match status" value="1"/>
</dbReference>
<comment type="similarity">
    <text evidence="2">Belongs to the Orn/Lys/Arg decarboxylase class-II family.</text>
</comment>
<accession>A0AAQ4DLW0</accession>
<gene>
    <name evidence="6" type="ORF">V5799_033936</name>
</gene>
<dbReference type="Pfam" id="PF02784">
    <property type="entry name" value="Orn_Arg_deC_N"/>
    <property type="match status" value="1"/>
</dbReference>
<evidence type="ECO:0000256" key="2">
    <source>
        <dbReference type="ARBA" id="ARBA00008872"/>
    </source>
</evidence>
<dbReference type="Gene3D" id="3.20.20.10">
    <property type="entry name" value="Alanine racemase"/>
    <property type="match status" value="1"/>
</dbReference>
<dbReference type="GO" id="GO:0004586">
    <property type="term" value="F:ornithine decarboxylase activity"/>
    <property type="evidence" value="ECO:0007669"/>
    <property type="project" value="TreeGrafter"/>
</dbReference>
<evidence type="ECO:0000256" key="4">
    <source>
        <dbReference type="ARBA" id="ARBA00023239"/>
    </source>
</evidence>
<dbReference type="GO" id="GO:0005737">
    <property type="term" value="C:cytoplasm"/>
    <property type="evidence" value="ECO:0007669"/>
    <property type="project" value="TreeGrafter"/>
</dbReference>
<dbReference type="EMBL" id="JARKHS020029301">
    <property type="protein sequence ID" value="KAK8763450.1"/>
    <property type="molecule type" value="Genomic_DNA"/>
</dbReference>